<proteinExistence type="predicted"/>
<evidence type="ECO:0000256" key="1">
    <source>
        <dbReference type="SAM" id="SignalP"/>
    </source>
</evidence>
<organism evidence="2">
    <name type="scientific">uncultured Dysgonomonas sp</name>
    <dbReference type="NCBI Taxonomy" id="206096"/>
    <lineage>
        <taxon>Bacteria</taxon>
        <taxon>Pseudomonadati</taxon>
        <taxon>Bacteroidota</taxon>
        <taxon>Bacteroidia</taxon>
        <taxon>Bacteroidales</taxon>
        <taxon>Dysgonomonadaceae</taxon>
        <taxon>Dysgonomonas</taxon>
        <taxon>environmental samples</taxon>
    </lineage>
</organism>
<gene>
    <name evidence="2" type="ORF">KL86DYS2_10472</name>
</gene>
<protein>
    <submittedName>
        <fullName evidence="2">Uncharacterized protein</fullName>
    </submittedName>
</protein>
<evidence type="ECO:0000313" key="2">
    <source>
        <dbReference type="EMBL" id="SBV93051.1"/>
    </source>
</evidence>
<dbReference type="RefSeq" id="WP_296946752.1">
    <property type="nucleotide sequence ID" value="NZ_LT599021.1"/>
</dbReference>
<feature type="chain" id="PRO_5012758560" evidence="1">
    <location>
        <begin position="30"/>
        <end position="153"/>
    </location>
</feature>
<dbReference type="AlphaFoldDB" id="A0A212J0T8"/>
<keyword evidence="1" id="KW-0732">Signal</keyword>
<sequence>MKNIKVSLCHCFVLILTVFTFFSCSEDNAPEQKADYNLLGITSVTINGSRIPVKADGVLLDLTDSKNITGIGSLSEPYKKHFEVEYAILTKDLSASSVEIQSKYPDVSINISHVVTSPSVITWIAKITREGYSESVIYNLSFFDPSLNKMFLE</sequence>
<accession>A0A212J0T8</accession>
<dbReference type="PROSITE" id="PS51257">
    <property type="entry name" value="PROKAR_LIPOPROTEIN"/>
    <property type="match status" value="1"/>
</dbReference>
<dbReference type="EMBL" id="FLUL01000001">
    <property type="protein sequence ID" value="SBV93051.1"/>
    <property type="molecule type" value="Genomic_DNA"/>
</dbReference>
<reference evidence="2" key="1">
    <citation type="submission" date="2016-04" db="EMBL/GenBank/DDBJ databases">
        <authorList>
            <person name="Evans L.H."/>
            <person name="Alamgir A."/>
            <person name="Owens N."/>
            <person name="Weber N.D."/>
            <person name="Virtaneva K."/>
            <person name="Barbian K."/>
            <person name="Babar A."/>
            <person name="Rosenke K."/>
        </authorList>
    </citation>
    <scope>NUCLEOTIDE SEQUENCE</scope>
    <source>
        <strain evidence="2">86-2</strain>
    </source>
</reference>
<name>A0A212J0T8_9BACT</name>
<feature type="signal peptide" evidence="1">
    <location>
        <begin position="1"/>
        <end position="29"/>
    </location>
</feature>